<keyword evidence="1" id="KW-0560">Oxidoreductase</keyword>
<keyword evidence="1" id="KW-1003">Cell membrane</keyword>
<dbReference type="EMBL" id="QOQF01000027">
    <property type="protein sequence ID" value="RCL75933.1"/>
    <property type="molecule type" value="Genomic_DNA"/>
</dbReference>
<proteinExistence type="inferred from homology"/>
<feature type="binding site" evidence="1">
    <location>
        <position position="77"/>
    </location>
    <ligand>
        <name>Fe cation</name>
        <dbReference type="ChEBI" id="CHEBI:24875"/>
    </ligand>
</feature>
<feature type="transmembrane region" description="Helical" evidence="1">
    <location>
        <begin position="172"/>
        <end position="198"/>
    </location>
</feature>
<keyword evidence="1" id="KW-0223">Dioxygenase</keyword>
<dbReference type="Proteomes" id="UP000252132">
    <property type="component" value="Unassembled WGS sequence"/>
</dbReference>
<organism evidence="2 3">
    <name type="scientific">PS1 clade bacterium</name>
    <dbReference type="NCBI Taxonomy" id="2175152"/>
    <lineage>
        <taxon>Bacteria</taxon>
        <taxon>Pseudomonadati</taxon>
        <taxon>Pseudomonadota</taxon>
        <taxon>Alphaproteobacteria</taxon>
        <taxon>PS1 clade</taxon>
    </lineage>
</organism>
<dbReference type="Pfam" id="PF15461">
    <property type="entry name" value="BCD"/>
    <property type="match status" value="1"/>
</dbReference>
<keyword evidence="1" id="KW-1133">Transmembrane helix</keyword>
<feature type="transmembrane region" description="Helical" evidence="1">
    <location>
        <begin position="139"/>
        <end position="160"/>
    </location>
</feature>
<feature type="binding site" evidence="1">
    <location>
        <position position="200"/>
    </location>
    <ligand>
        <name>Fe cation</name>
        <dbReference type="ChEBI" id="CHEBI:24875"/>
    </ligand>
</feature>
<dbReference type="AlphaFoldDB" id="A0A368DXC3"/>
<evidence type="ECO:0000313" key="3">
    <source>
        <dbReference type="Proteomes" id="UP000252132"/>
    </source>
</evidence>
<dbReference type="GO" id="GO:0010436">
    <property type="term" value="F:carotenoid dioxygenase activity"/>
    <property type="evidence" value="ECO:0007669"/>
    <property type="project" value="UniProtKB-UniRule"/>
</dbReference>
<feature type="transmembrane region" description="Helical" evidence="1">
    <location>
        <begin position="41"/>
        <end position="62"/>
    </location>
</feature>
<keyword evidence="1" id="KW-0812">Transmembrane</keyword>
<feature type="transmembrane region" description="Helical" evidence="1">
    <location>
        <begin position="6"/>
        <end position="29"/>
    </location>
</feature>
<keyword evidence="1" id="KW-0479">Metal-binding</keyword>
<dbReference type="GO" id="GO:0016121">
    <property type="term" value="P:carotene catabolic process"/>
    <property type="evidence" value="ECO:0007669"/>
    <property type="project" value="UniProtKB-UniRule"/>
</dbReference>
<comment type="caution">
    <text evidence="2">The sequence shown here is derived from an EMBL/GenBank/DDBJ whole genome shotgun (WGS) entry which is preliminary data.</text>
</comment>
<feature type="transmembrane region" description="Helical" evidence="1">
    <location>
        <begin position="218"/>
        <end position="239"/>
    </location>
</feature>
<sequence>MLPMTLIDLLPVLFIMLVGLPHGAGDGLLAFKNFKPAPKGWVIFVSSYLAIAGMVVALWYVYPVLGLLLFLIQSCIHFGLGDVSASDLIARGTQSQNRFHHWARIIAMGGGPVLLIPLFHPIQVNDVFVLLSGQAASYLIIYIIFLLPLWLAAIGIMLSYLPKTGGRETALLLLLVGLYFILPPLWSFAIYFCCVHSLRHFVVLNTQIEGGLVKSGHLRQIALFSVLPIALIFIFALQAQDHFTEALTAGLFIGLAALTVPHMILVDGLRKHHKFSI</sequence>
<feature type="transmembrane region" description="Helical" evidence="1">
    <location>
        <begin position="102"/>
        <end position="119"/>
    </location>
</feature>
<reference evidence="2 3" key="1">
    <citation type="journal article" date="2018" name="Microbiome">
        <title>Fine metagenomic profile of the Mediterranean stratified and mixed water columns revealed by assembly and recruitment.</title>
        <authorList>
            <person name="Haro-Moreno J.M."/>
            <person name="Lopez-Perez M."/>
            <person name="De La Torre J.R."/>
            <person name="Picazo A."/>
            <person name="Camacho A."/>
            <person name="Rodriguez-Valera F."/>
        </authorList>
    </citation>
    <scope>NUCLEOTIDE SEQUENCE [LARGE SCALE GENOMIC DNA]</scope>
    <source>
        <strain evidence="2">MED-G55</strain>
    </source>
</reference>
<comment type="function">
    <text evidence="1">Catalyzes the cleavage of beta-carotene at its central double bond (15,15') to yield two molecules of all-trans-retinal.</text>
</comment>
<dbReference type="GO" id="GO:0003834">
    <property type="term" value="F:beta-carotene 15,15'-dioxygenase activity"/>
    <property type="evidence" value="ECO:0007669"/>
    <property type="project" value="UniProtKB-EC"/>
</dbReference>
<name>A0A368DXC3_9PROT</name>
<comment type="cofactor">
    <cofactor evidence="1">
        <name>Fe(2+)</name>
        <dbReference type="ChEBI" id="CHEBI:29033"/>
    </cofactor>
</comment>
<feature type="transmembrane region" description="Helical" evidence="1">
    <location>
        <begin position="246"/>
        <end position="265"/>
    </location>
</feature>
<keyword evidence="1" id="KW-0408">Iron</keyword>
<dbReference type="HAMAP" id="MF_02093">
    <property type="entry name" value="Beta_carotene_diox"/>
    <property type="match status" value="1"/>
</dbReference>
<evidence type="ECO:0000313" key="2">
    <source>
        <dbReference type="EMBL" id="RCL75933.1"/>
    </source>
</evidence>
<keyword evidence="1" id="KW-0472">Membrane</keyword>
<dbReference type="InterPro" id="IPR022270">
    <property type="entry name" value="Blh_diox"/>
</dbReference>
<evidence type="ECO:0000256" key="1">
    <source>
        <dbReference type="HAMAP-Rule" id="MF_02093"/>
    </source>
</evidence>
<protein>
    <recommendedName>
        <fullName evidence="1">Probable beta-carotene 15,15'-dioxygenase</fullName>
        <ecNumber evidence="1">1.13.11.63</ecNumber>
    </recommendedName>
</protein>
<accession>A0A368DXC3</accession>
<dbReference type="NCBIfam" id="TIGR03753">
    <property type="entry name" value="blh_monoox"/>
    <property type="match status" value="1"/>
</dbReference>
<comment type="similarity">
    <text evidence="1">Belongs to the Brp/Blh beta-carotene diooxygenase family.</text>
</comment>
<feature type="binding site" evidence="1">
    <location>
        <position position="22"/>
    </location>
    <ligand>
        <name>Fe cation</name>
        <dbReference type="ChEBI" id="CHEBI:24875"/>
    </ligand>
</feature>
<comment type="subcellular location">
    <subcellularLocation>
        <location evidence="1">Cell membrane</location>
        <topology evidence="1">Multi-pass membrane protein</topology>
    </subcellularLocation>
</comment>
<dbReference type="EC" id="1.13.11.63" evidence="1"/>
<dbReference type="GO" id="GO:0005506">
    <property type="term" value="F:iron ion binding"/>
    <property type="evidence" value="ECO:0007669"/>
    <property type="project" value="UniProtKB-UniRule"/>
</dbReference>
<feature type="binding site" evidence="1">
    <location>
        <position position="196"/>
    </location>
    <ligand>
        <name>Fe cation</name>
        <dbReference type="ChEBI" id="CHEBI:24875"/>
    </ligand>
</feature>
<gene>
    <name evidence="2" type="ORF">DBW69_05825</name>
</gene>
<dbReference type="GO" id="GO:0005886">
    <property type="term" value="C:plasma membrane"/>
    <property type="evidence" value="ECO:0007669"/>
    <property type="project" value="UniProtKB-SubCell"/>
</dbReference>
<comment type="catalytic activity">
    <reaction evidence="1">
        <text>all-trans-beta-carotene + O2 = 2 all-trans-retinal</text>
        <dbReference type="Rhea" id="RHEA:32887"/>
        <dbReference type="ChEBI" id="CHEBI:15379"/>
        <dbReference type="ChEBI" id="CHEBI:17579"/>
        <dbReference type="ChEBI" id="CHEBI:17898"/>
        <dbReference type="EC" id="1.13.11.63"/>
    </reaction>
</comment>